<dbReference type="EnsemblBacteria" id="ABC22988">
    <property type="protein sequence ID" value="ABC22988"/>
    <property type="gene ID" value="Rru_A2188"/>
</dbReference>
<dbReference type="STRING" id="269796.Rru_A2188"/>
<protein>
    <submittedName>
        <fullName evidence="1">Uncharacterized protein</fullName>
    </submittedName>
</protein>
<evidence type="ECO:0000313" key="1">
    <source>
        <dbReference type="EMBL" id="ABC22988.1"/>
    </source>
</evidence>
<gene>
    <name evidence="1" type="ordered locus">Rru_A2188</name>
</gene>
<keyword evidence="2" id="KW-1185">Reference proteome</keyword>
<proteinExistence type="predicted"/>
<sequence>MAKVQFAVIFGDRFIRAMVA</sequence>
<dbReference type="AlphaFoldDB" id="Q2RSA7"/>
<name>Q2RSA7_RHORT</name>
<dbReference type="KEGG" id="rru:Rru_A2188"/>
<accession>Q2RSA7</accession>
<reference evidence="1 2" key="1">
    <citation type="journal article" date="2011" name="Stand. Genomic Sci.">
        <title>Complete genome sequence of Rhodospirillum rubrum type strain (S1).</title>
        <authorList>
            <person name="Munk A.C."/>
            <person name="Copeland A."/>
            <person name="Lucas S."/>
            <person name="Lapidus A."/>
            <person name="Del Rio T.G."/>
            <person name="Barry K."/>
            <person name="Detter J.C."/>
            <person name="Hammon N."/>
            <person name="Israni S."/>
            <person name="Pitluck S."/>
            <person name="Brettin T."/>
            <person name="Bruce D."/>
            <person name="Han C."/>
            <person name="Tapia R."/>
            <person name="Gilna P."/>
            <person name="Schmutz J."/>
            <person name="Larimer F."/>
            <person name="Land M."/>
            <person name="Kyrpides N.C."/>
            <person name="Mavromatis K."/>
            <person name="Richardson P."/>
            <person name="Rohde M."/>
            <person name="Goker M."/>
            <person name="Klenk H.P."/>
            <person name="Zhang Y."/>
            <person name="Roberts G.P."/>
            <person name="Reslewic S."/>
            <person name="Schwartz D.C."/>
        </authorList>
    </citation>
    <scope>NUCLEOTIDE SEQUENCE [LARGE SCALE GENOMIC DNA]</scope>
    <source>
        <strain evidence="2">ATCC 11170 / ATH 1.1.1 / DSM 467 / LMG 4362 / NCIMB 8255 / S1</strain>
    </source>
</reference>
<organism evidence="1 2">
    <name type="scientific">Rhodospirillum rubrum (strain ATCC 11170 / ATH 1.1.1 / DSM 467 / LMG 4362 / NCIMB 8255 / S1)</name>
    <dbReference type="NCBI Taxonomy" id="269796"/>
    <lineage>
        <taxon>Bacteria</taxon>
        <taxon>Pseudomonadati</taxon>
        <taxon>Pseudomonadota</taxon>
        <taxon>Alphaproteobacteria</taxon>
        <taxon>Rhodospirillales</taxon>
        <taxon>Rhodospirillaceae</taxon>
        <taxon>Rhodospirillum</taxon>
    </lineage>
</organism>
<evidence type="ECO:0000313" key="2">
    <source>
        <dbReference type="Proteomes" id="UP000001929"/>
    </source>
</evidence>
<dbReference type="HOGENOM" id="CLU_3428323_0_0_5"/>
<dbReference type="Proteomes" id="UP000001929">
    <property type="component" value="Chromosome"/>
</dbReference>
<dbReference type="EMBL" id="CP000230">
    <property type="protein sequence ID" value="ABC22988.1"/>
    <property type="molecule type" value="Genomic_DNA"/>
</dbReference>